<accession>A0A5N4BP53</accession>
<name>A0A5N4BP53_9FLAO</name>
<dbReference type="RefSeq" id="WP_152290297.1">
    <property type="nucleotide sequence ID" value="NZ_VTPV01000007.1"/>
</dbReference>
<organism evidence="1 2">
    <name type="scientific">Chryseobacterium viscerum</name>
    <dbReference type="NCBI Taxonomy" id="1037377"/>
    <lineage>
        <taxon>Bacteria</taxon>
        <taxon>Pseudomonadati</taxon>
        <taxon>Bacteroidota</taxon>
        <taxon>Flavobacteriia</taxon>
        <taxon>Flavobacteriales</taxon>
        <taxon>Weeksellaceae</taxon>
        <taxon>Chryseobacterium group</taxon>
        <taxon>Chryseobacterium</taxon>
    </lineage>
</organism>
<gene>
    <name evidence="1" type="ORF">F8D52_13480</name>
</gene>
<dbReference type="EMBL" id="VTPV01000007">
    <property type="protein sequence ID" value="KAB1230193.1"/>
    <property type="molecule type" value="Genomic_DNA"/>
</dbReference>
<protein>
    <submittedName>
        <fullName evidence="1">Uncharacterized protein</fullName>
    </submittedName>
</protein>
<reference evidence="1 2" key="1">
    <citation type="journal article" date="2019" name="Stand. Genomic Sci.">
        <title>Draft Whole-Genome Sequence of a Novel Chryseobacterium viscerum Strain Isolated from Fresh Water at Dripping Springs, New Mexico.</title>
        <authorList>
            <person name="Kyndt J.A."/>
            <person name="Moore T.C."/>
        </authorList>
    </citation>
    <scope>NUCLEOTIDE SEQUENCE [LARGE SCALE GENOMIC DNA]</scope>
    <source>
        <strain evidence="1 2">DPS</strain>
    </source>
</reference>
<proteinExistence type="predicted"/>
<evidence type="ECO:0000313" key="2">
    <source>
        <dbReference type="Proteomes" id="UP000326384"/>
    </source>
</evidence>
<dbReference type="Proteomes" id="UP000326384">
    <property type="component" value="Unassembled WGS sequence"/>
</dbReference>
<sequence length="128" mass="15367">MSENIKLVSLDDVISLMANFIYDYYWENLKDCNKYITEIQNNKYQSLHELETDIRTNKDNLGRDFNNTLDGIFDQDHFKDKFIEIDSKPISLKDYLIVKNIYPLNRRLMDLYDDQTNLIIKAFQEKVK</sequence>
<keyword evidence="2" id="KW-1185">Reference proteome</keyword>
<comment type="caution">
    <text evidence="1">The sequence shown here is derived from an EMBL/GenBank/DDBJ whole genome shotgun (WGS) entry which is preliminary data.</text>
</comment>
<evidence type="ECO:0000313" key="1">
    <source>
        <dbReference type="EMBL" id="KAB1230193.1"/>
    </source>
</evidence>